<evidence type="ECO:0000313" key="2">
    <source>
        <dbReference type="EMBL" id="CAL1384932.1"/>
    </source>
</evidence>
<dbReference type="InterPro" id="IPR037476">
    <property type="entry name" value="PCH1"/>
</dbReference>
<accession>A0AAV2EGV4</accession>
<feature type="compositionally biased region" description="Polar residues" evidence="1">
    <location>
        <begin position="17"/>
        <end position="30"/>
    </location>
</feature>
<feature type="compositionally biased region" description="Basic and acidic residues" evidence="1">
    <location>
        <begin position="179"/>
        <end position="191"/>
    </location>
</feature>
<dbReference type="PANTHER" id="PTHR36062">
    <property type="entry name" value="OS01G0687300 PROTEIN"/>
    <property type="match status" value="1"/>
</dbReference>
<sequence>MSNPIARSFQGKEEMTESGTAQQPNQSQSAWLAHWMPRNYGLANGAPTPAPLSVNNEVSEEDSPGMKFHPLQLTWREKVGKRKMVDPVKGSTTVGLERFRNEPSEGQPSLMLGCSRDLEVALPPTKKRFDSAHVTGPVSRLDASSSRVESKLPGSAPWFATSQMETRSSGQKPPKCGNRHSEKDGFGLSMHSEDYFPRTTSRIVPYESDRQRSRLLSSFHEQESLNRPSSSFWDRMKKMDCNGALLVHDTSISNNEGRCFAAEQVLEMPPQYSDTGYFSFQSAPPVSGIPSSAHDVQAMRVRTTIDSVTDFSAGCSKVLHTTHRFFITKKATDPALPDEGQMFHQPPLSTKFKGKALDESFGLALDYCSHGNQGVKLQPLESSRESKGQEESENVKNSITGSKNGSSSETNIMDMDAFRQNHLLGLASPPSSKDMNGGRKSPISQDAMIASVSQEVRARALETQLPDINEEFHVLPDLLGTADGTKQSSTSITQSLDGDCWPPHADNPTNWKSSALPDPVGQDPCSRWVKRLKPSAPDLVACDLGEASHKKVSRIFSKMLKCGQASSEPNTISKPHCKDIGGNDCRTESVKNTEPSLANGKGKTLDAIHSHPWIRRWCRDPITSVARKPDCVMASESRAAKWGAADDLPRKQFPSIAAMALMGKAMTGFRPCEFRKKGCLILWSNKGY</sequence>
<feature type="compositionally biased region" description="Basic and acidic residues" evidence="1">
    <location>
        <begin position="382"/>
        <end position="394"/>
    </location>
</feature>
<keyword evidence="3" id="KW-1185">Reference proteome</keyword>
<gene>
    <name evidence="2" type="ORF">LTRI10_LOCUS26100</name>
</gene>
<feature type="region of interest" description="Disordered" evidence="1">
    <location>
        <begin position="485"/>
        <end position="518"/>
    </location>
</feature>
<feature type="compositionally biased region" description="Polar residues" evidence="1">
    <location>
        <begin position="485"/>
        <end position="496"/>
    </location>
</feature>
<dbReference type="AlphaFoldDB" id="A0AAV2EGV4"/>
<dbReference type="EMBL" id="OZ034817">
    <property type="protein sequence ID" value="CAL1384932.1"/>
    <property type="molecule type" value="Genomic_DNA"/>
</dbReference>
<name>A0AAV2EGV4_9ROSI</name>
<feature type="region of interest" description="Disordered" evidence="1">
    <location>
        <begin position="162"/>
        <end position="191"/>
    </location>
</feature>
<proteinExistence type="predicted"/>
<evidence type="ECO:0000313" key="3">
    <source>
        <dbReference type="Proteomes" id="UP001497516"/>
    </source>
</evidence>
<dbReference type="Proteomes" id="UP001497516">
    <property type="component" value="Chromosome 4"/>
</dbReference>
<feature type="region of interest" description="Disordered" evidence="1">
    <location>
        <begin position="1"/>
        <end position="69"/>
    </location>
</feature>
<protein>
    <submittedName>
        <fullName evidence="2">Uncharacterized protein</fullName>
    </submittedName>
</protein>
<feature type="compositionally biased region" description="Polar residues" evidence="1">
    <location>
        <begin position="162"/>
        <end position="171"/>
    </location>
</feature>
<dbReference type="PANTHER" id="PTHR36062:SF1">
    <property type="entry name" value="OS01G0687300 PROTEIN"/>
    <property type="match status" value="1"/>
</dbReference>
<feature type="region of interest" description="Disordered" evidence="1">
    <location>
        <begin position="378"/>
        <end position="410"/>
    </location>
</feature>
<feature type="compositionally biased region" description="Polar residues" evidence="1">
    <location>
        <begin position="395"/>
        <end position="410"/>
    </location>
</feature>
<evidence type="ECO:0000256" key="1">
    <source>
        <dbReference type="SAM" id="MobiDB-lite"/>
    </source>
</evidence>
<reference evidence="2 3" key="1">
    <citation type="submission" date="2024-04" db="EMBL/GenBank/DDBJ databases">
        <authorList>
            <person name="Fracassetti M."/>
        </authorList>
    </citation>
    <scope>NUCLEOTIDE SEQUENCE [LARGE SCALE GENOMIC DNA]</scope>
</reference>
<dbReference type="GO" id="GO:0010099">
    <property type="term" value="P:regulation of photomorphogenesis"/>
    <property type="evidence" value="ECO:0007669"/>
    <property type="project" value="InterPro"/>
</dbReference>
<organism evidence="2 3">
    <name type="scientific">Linum trigynum</name>
    <dbReference type="NCBI Taxonomy" id="586398"/>
    <lineage>
        <taxon>Eukaryota</taxon>
        <taxon>Viridiplantae</taxon>
        <taxon>Streptophyta</taxon>
        <taxon>Embryophyta</taxon>
        <taxon>Tracheophyta</taxon>
        <taxon>Spermatophyta</taxon>
        <taxon>Magnoliopsida</taxon>
        <taxon>eudicotyledons</taxon>
        <taxon>Gunneridae</taxon>
        <taxon>Pentapetalae</taxon>
        <taxon>rosids</taxon>
        <taxon>fabids</taxon>
        <taxon>Malpighiales</taxon>
        <taxon>Linaceae</taxon>
        <taxon>Linum</taxon>
    </lineage>
</organism>